<dbReference type="FunFam" id="1.20.200.10:FF:000019">
    <property type="entry name" value="Argininosuccinate lyase chloroplastic"/>
    <property type="match status" value="1"/>
</dbReference>
<evidence type="ECO:0000259" key="10">
    <source>
        <dbReference type="Pfam" id="PF00206"/>
    </source>
</evidence>
<evidence type="ECO:0000256" key="2">
    <source>
        <dbReference type="ARBA" id="ARBA00004941"/>
    </source>
</evidence>
<evidence type="ECO:0000256" key="1">
    <source>
        <dbReference type="ARBA" id="ARBA00000985"/>
    </source>
</evidence>
<dbReference type="PANTHER" id="PTHR43814">
    <property type="entry name" value="ARGININOSUCCINATE LYASE"/>
    <property type="match status" value="1"/>
</dbReference>
<dbReference type="PROSITE" id="PS00163">
    <property type="entry name" value="FUMARATE_LYASES"/>
    <property type="match status" value="1"/>
</dbReference>
<dbReference type="SUPFAM" id="SSF48557">
    <property type="entry name" value="L-aspartase-like"/>
    <property type="match status" value="1"/>
</dbReference>
<proteinExistence type="inferred from homology"/>
<feature type="domain" description="Argininosuccinate lyase C-terminal" evidence="11">
    <location>
        <begin position="488"/>
        <end position="552"/>
    </location>
</feature>
<evidence type="ECO:0000256" key="3">
    <source>
        <dbReference type="ARBA" id="ARBA00010755"/>
    </source>
</evidence>
<dbReference type="EMBL" id="CAADRP010001818">
    <property type="protein sequence ID" value="VFU53341.1"/>
    <property type="molecule type" value="Genomic_DNA"/>
</dbReference>
<dbReference type="Gene3D" id="1.10.40.30">
    <property type="entry name" value="Fumarase/aspartase (C-terminal domain)"/>
    <property type="match status" value="1"/>
</dbReference>
<dbReference type="InterPro" id="IPR008948">
    <property type="entry name" value="L-Aspartase-like"/>
</dbReference>
<dbReference type="InterPro" id="IPR020557">
    <property type="entry name" value="Fumarate_lyase_CS"/>
</dbReference>
<sequence length="613" mass="68644">MRLDLEGPLIDLLGPTPPLPSPPPETSKRTKKRARAHREELRFLKTPFHLAVSAMESHLLSTSPSTLHFPSPKTLFSNKTTHRNPNFVSLTPKRKLAIQAKLMEKENKLWGGRFEQTVTDKVEKFTESISFDKELYKHDIMGSKAHASMLAKQGLIGESDKDSILKGLDEIQRKIEAGEFEWREDREDVHMNIEATLTEMIGEPAKKLHTARSRNDQVLTDFKLWCRDAIDRIAASIKNLQVAMVKLALSNEGLIACCYTHLQRAQPVLLPHLLLAYVEQLERDAGRLLDCKLRMNFCPLGACALAGTGLPIDRFMTSEALGFTAPMRNRQAHTVFDIFYTLGVIWESEKDVSDRDFVMEFLSVNSITAIHLSRLGEEWVLWASEEFGFLIPSDSVSTGSSIMPQKKNPDPMELVRGKSARVIGDLVTLLTLCKGLPLAYNRDLQEDKEPVFDSVKTVVGMLEVSAEFAQNITFNRERIQKSLPAGHLDATTLADYLGLPFRTAHEVVGTCVHLCVSRNLRLEDLTLDDLKHISPAFNQDVYEYLGVENAVNKFSSYGSTGSACVASQLDYWKLSLDIRSFESSKCHQIRNRPAMTKVFRLGAGSVTGGITGV</sequence>
<dbReference type="EC" id="4.3.2.1" evidence="4"/>
<feature type="compositionally biased region" description="Pro residues" evidence="9">
    <location>
        <begin position="15"/>
        <end position="25"/>
    </location>
</feature>
<dbReference type="Gene3D" id="1.20.200.10">
    <property type="entry name" value="Fumarase/aspartase (Central domain)"/>
    <property type="match status" value="1"/>
</dbReference>
<dbReference type="FunFam" id="1.10.275.10:FF:000013">
    <property type="entry name" value="Argininosuccinate lyase"/>
    <property type="match status" value="1"/>
</dbReference>
<keyword evidence="5" id="KW-0055">Arginine biosynthesis</keyword>
<dbReference type="Pfam" id="PF00206">
    <property type="entry name" value="Lyase_1"/>
    <property type="match status" value="1"/>
</dbReference>
<dbReference type="NCBIfam" id="TIGR00838">
    <property type="entry name" value="argH"/>
    <property type="match status" value="1"/>
</dbReference>
<feature type="region of interest" description="Disordered" evidence="9">
    <location>
        <begin position="1"/>
        <end position="36"/>
    </location>
</feature>
<comment type="catalytic activity">
    <reaction evidence="1">
        <text>2-(N(omega)-L-arginino)succinate = fumarate + L-arginine</text>
        <dbReference type="Rhea" id="RHEA:24020"/>
        <dbReference type="ChEBI" id="CHEBI:29806"/>
        <dbReference type="ChEBI" id="CHEBI:32682"/>
        <dbReference type="ChEBI" id="CHEBI:57472"/>
        <dbReference type="EC" id="4.3.2.1"/>
    </reaction>
</comment>
<evidence type="ECO:0000256" key="4">
    <source>
        <dbReference type="ARBA" id="ARBA00012338"/>
    </source>
</evidence>
<reference evidence="12" key="1">
    <citation type="submission" date="2019-03" db="EMBL/GenBank/DDBJ databases">
        <authorList>
            <person name="Mank J."/>
            <person name="Almeida P."/>
        </authorList>
    </citation>
    <scope>NUCLEOTIDE SEQUENCE</scope>
    <source>
        <strain evidence="12">78183</strain>
    </source>
</reference>
<evidence type="ECO:0000313" key="12">
    <source>
        <dbReference type="EMBL" id="VFU53341.1"/>
    </source>
</evidence>
<dbReference type="Gene3D" id="1.10.275.10">
    <property type="entry name" value="Fumarase/aspartase (N-terminal domain)"/>
    <property type="match status" value="1"/>
</dbReference>
<evidence type="ECO:0000259" key="11">
    <source>
        <dbReference type="Pfam" id="PF14698"/>
    </source>
</evidence>
<keyword evidence="6" id="KW-0028">Amino-acid biosynthesis</keyword>
<dbReference type="InterPro" id="IPR000362">
    <property type="entry name" value="Fumarate_lyase_fam"/>
</dbReference>
<keyword evidence="7" id="KW-0456">Lyase</keyword>
<protein>
    <recommendedName>
        <fullName evidence="4">argininosuccinate lyase</fullName>
        <ecNumber evidence="4">4.3.2.1</ecNumber>
    </recommendedName>
    <alternativeName>
        <fullName evidence="8">Arginosuccinase</fullName>
    </alternativeName>
</protein>
<dbReference type="AlphaFoldDB" id="A0A6N2MGI4"/>
<evidence type="ECO:0000256" key="9">
    <source>
        <dbReference type="SAM" id="MobiDB-lite"/>
    </source>
</evidence>
<dbReference type="PRINTS" id="PR00145">
    <property type="entry name" value="ARGSUCLYASE"/>
</dbReference>
<name>A0A6N2MGI4_SALVM</name>
<gene>
    <name evidence="12" type="ORF">SVIM_LOCUS370221</name>
</gene>
<dbReference type="GO" id="GO:0042450">
    <property type="term" value="P:L-arginine biosynthetic process via ornithine"/>
    <property type="evidence" value="ECO:0007669"/>
    <property type="project" value="InterPro"/>
</dbReference>
<dbReference type="HAMAP" id="MF_00006">
    <property type="entry name" value="Arg_succ_lyase"/>
    <property type="match status" value="1"/>
</dbReference>
<dbReference type="PRINTS" id="PR00149">
    <property type="entry name" value="FUMRATELYASE"/>
</dbReference>
<evidence type="ECO:0000256" key="7">
    <source>
        <dbReference type="ARBA" id="ARBA00023239"/>
    </source>
</evidence>
<feature type="domain" description="Fumarate lyase N-terminal" evidence="10">
    <location>
        <begin position="112"/>
        <end position="424"/>
    </location>
</feature>
<dbReference type="InterPro" id="IPR009049">
    <property type="entry name" value="Argininosuccinate_lyase"/>
</dbReference>
<dbReference type="CDD" id="cd01359">
    <property type="entry name" value="Argininosuccinate_lyase"/>
    <property type="match status" value="1"/>
</dbReference>
<organism evidence="12">
    <name type="scientific">Salix viminalis</name>
    <name type="common">Common osier</name>
    <name type="synonym">Basket willow</name>
    <dbReference type="NCBI Taxonomy" id="40686"/>
    <lineage>
        <taxon>Eukaryota</taxon>
        <taxon>Viridiplantae</taxon>
        <taxon>Streptophyta</taxon>
        <taxon>Embryophyta</taxon>
        <taxon>Tracheophyta</taxon>
        <taxon>Spermatophyta</taxon>
        <taxon>Magnoliopsida</taxon>
        <taxon>eudicotyledons</taxon>
        <taxon>Gunneridae</taxon>
        <taxon>Pentapetalae</taxon>
        <taxon>rosids</taxon>
        <taxon>fabids</taxon>
        <taxon>Malpighiales</taxon>
        <taxon>Salicaceae</taxon>
        <taxon>Saliceae</taxon>
        <taxon>Salix</taxon>
    </lineage>
</organism>
<dbReference type="Pfam" id="PF14698">
    <property type="entry name" value="ASL_C2"/>
    <property type="match status" value="1"/>
</dbReference>
<evidence type="ECO:0000256" key="5">
    <source>
        <dbReference type="ARBA" id="ARBA00022571"/>
    </source>
</evidence>
<dbReference type="FunFam" id="1.10.40.30:FF:000001">
    <property type="entry name" value="Argininosuccinate lyase"/>
    <property type="match status" value="1"/>
</dbReference>
<dbReference type="PANTHER" id="PTHR43814:SF1">
    <property type="entry name" value="ARGININOSUCCINATE LYASE"/>
    <property type="match status" value="1"/>
</dbReference>
<dbReference type="GO" id="GO:0004056">
    <property type="term" value="F:argininosuccinate lyase activity"/>
    <property type="evidence" value="ECO:0007669"/>
    <property type="project" value="UniProtKB-EC"/>
</dbReference>
<comment type="pathway">
    <text evidence="2">Amino-acid biosynthesis; L-arginine biosynthesis; L-arginine from L-ornithine and carbamoyl phosphate: step 3/3.</text>
</comment>
<dbReference type="GO" id="GO:0005829">
    <property type="term" value="C:cytosol"/>
    <property type="evidence" value="ECO:0007669"/>
    <property type="project" value="TreeGrafter"/>
</dbReference>
<dbReference type="InterPro" id="IPR022761">
    <property type="entry name" value="Fumarate_lyase_N"/>
</dbReference>
<comment type="similarity">
    <text evidence="3">Belongs to the lyase 1 family. Argininosuccinate lyase subfamily.</text>
</comment>
<accession>A0A6N2MGI4</accession>
<dbReference type="InterPro" id="IPR029419">
    <property type="entry name" value="Arg_succ_lyase_C"/>
</dbReference>
<evidence type="ECO:0000256" key="8">
    <source>
        <dbReference type="ARBA" id="ARBA00032749"/>
    </source>
</evidence>
<dbReference type="InterPro" id="IPR024083">
    <property type="entry name" value="Fumarase/histidase_N"/>
</dbReference>
<evidence type="ECO:0000256" key="6">
    <source>
        <dbReference type="ARBA" id="ARBA00022605"/>
    </source>
</evidence>